<keyword evidence="2" id="KW-1185">Reference proteome</keyword>
<accession>A0ACC2YU43</accession>
<evidence type="ECO:0000313" key="2">
    <source>
        <dbReference type="Proteomes" id="UP001172680"/>
    </source>
</evidence>
<dbReference type="EMBL" id="JAPDRP010000020">
    <property type="protein sequence ID" value="KAJ9638909.1"/>
    <property type="molecule type" value="Genomic_DNA"/>
</dbReference>
<gene>
    <name evidence="1" type="ORF">H2199_006770</name>
</gene>
<organism evidence="1 2">
    <name type="scientific">Coniosporium tulheliwenetii</name>
    <dbReference type="NCBI Taxonomy" id="3383036"/>
    <lineage>
        <taxon>Eukaryota</taxon>
        <taxon>Fungi</taxon>
        <taxon>Dikarya</taxon>
        <taxon>Ascomycota</taxon>
        <taxon>Pezizomycotina</taxon>
        <taxon>Dothideomycetes</taxon>
        <taxon>Dothideomycetes incertae sedis</taxon>
        <taxon>Coniosporium</taxon>
    </lineage>
</organism>
<name>A0ACC2YU43_9PEZI</name>
<reference evidence="1" key="1">
    <citation type="submission" date="2022-10" db="EMBL/GenBank/DDBJ databases">
        <title>Culturing micro-colonial fungi from biological soil crusts in the Mojave desert and describing Neophaeococcomyces mojavensis, and introducing the new genera and species Taxawa tesnikishii.</title>
        <authorList>
            <person name="Kurbessoian T."/>
            <person name="Stajich J.E."/>
        </authorList>
    </citation>
    <scope>NUCLEOTIDE SEQUENCE</scope>
    <source>
        <strain evidence="1">JES_115</strain>
    </source>
</reference>
<dbReference type="Proteomes" id="UP001172680">
    <property type="component" value="Unassembled WGS sequence"/>
</dbReference>
<evidence type="ECO:0000313" key="1">
    <source>
        <dbReference type="EMBL" id="KAJ9638909.1"/>
    </source>
</evidence>
<proteinExistence type="predicted"/>
<protein>
    <submittedName>
        <fullName evidence="1">Uncharacterized protein</fullName>
    </submittedName>
</protein>
<sequence>MAAESLDVLAFNHPLYLDLFKSHVIRLIELLPGAPDDPVITRLSIQELEHAQDYEAISYVWGDPQNRVPIECNGRTLDITVNLDAAFRRIRYQDRSRLVWADAICINQGNIRERSHHVSFMNKIYRHAKRVLACIGSDPDGGAENVAALIKEHVERMSGYTSILDMPVLAADDPIFEDSRWKSLGMFTRCDWFSRAWVLQEVGVAADPCVLYGSMEFSYRDVMKLLKWIVRCASKLQPVAGIWIRTIHTEWEDWGADWQEKTIYKYTLLDFLSHAKEVRCTAAQDHIYAFIGHPLAQLDDGSGPIVMPNYEKSAAEVYQEFTVWMLSKLGLGVLSAVEHNEQTISEHVPSWTVRWDMNTVWNSMGYYSGFCYCVSAPGNPVQSVTAKGDLLKVQGTSVDIVQTIYQFSATESDWELSDALRALQSASTLNDILDRIWLDIHRDETPCIYSPDRRLDAFSLVLCAGLTNYECAEEVLERHRANYTAFWALRHQALSRDAVPTEPQQTSEQGDANSFWYDLSLSCKGRSFFITQKGYYGLGPWITKPGDMCCILSGARVPFVLRRADDQVSRKVVGEAYIHGIMHGEFMKERDLTLTLLISIPSSTQLSIIAPDLKQLALQDLAPESSRSLGLRHAIRITTCLKAIADISLPAPFTF</sequence>
<comment type="caution">
    <text evidence="1">The sequence shown here is derived from an EMBL/GenBank/DDBJ whole genome shotgun (WGS) entry which is preliminary data.</text>
</comment>